<protein>
    <submittedName>
        <fullName evidence="1">NAD-dependent epimerase/dehydratase family protein</fullName>
    </submittedName>
</protein>
<accession>A0AC61RCD4</accession>
<proteinExistence type="predicted"/>
<gene>
    <name evidence="1" type="ORF">E5331_19060</name>
</gene>
<sequence>MKVLIIGGTGCISSAILSECISNKLDVTIINRGHRKSNIPDGIRLIIADKNDVNTIQKSICNDHFDVVIDFLCYNADDIKKSFSLYSKVTSQYFFISSAQVYDYPNIDVSFEDSSKVDSRWDYSINKWAAEECLRDLSQKTNTAYTIIRPSITYGDTRIPYGITPPYGKHGTIIKRVLLGKPIIRWNEGKNLCNMMRVEDFAKFFVPLIGNKKAYNQEFNICGNNVYSFEEVLHAIEENLKVPVKTIDLTPEEYAAYIPERRGELIAGRSTDCKSSSSKVKSIIPFVNEEYDIKSGVAKTIDAYVNNNWMDGMDYSFDGICDKAVKDWCNRNNYNPKDFNIGFIDYLGNASWKDKISYYCSFHKGRLDAKILKFATKIYNKLI</sequence>
<keyword evidence="2" id="KW-1185">Reference proteome</keyword>
<evidence type="ECO:0000313" key="2">
    <source>
        <dbReference type="Proteomes" id="UP000306319"/>
    </source>
</evidence>
<dbReference type="EMBL" id="SRYB01000046">
    <property type="protein sequence ID" value="TGY76001.1"/>
    <property type="molecule type" value="Genomic_DNA"/>
</dbReference>
<organism evidence="1 2">
    <name type="scientific">Lepagella muris</name>
    <dbReference type="NCBI Taxonomy" id="3032870"/>
    <lineage>
        <taxon>Bacteria</taxon>
        <taxon>Pseudomonadati</taxon>
        <taxon>Bacteroidota</taxon>
        <taxon>Bacteroidia</taxon>
        <taxon>Bacteroidales</taxon>
        <taxon>Muribaculaceae</taxon>
        <taxon>Lepagella</taxon>
    </lineage>
</organism>
<reference evidence="1" key="1">
    <citation type="submission" date="2019-04" db="EMBL/GenBank/DDBJ databases">
        <title>Microbes associate with the intestines of laboratory mice.</title>
        <authorList>
            <person name="Navarre W."/>
            <person name="Wong E."/>
            <person name="Huang K."/>
            <person name="Tropini C."/>
            <person name="Ng K."/>
            <person name="Yu B."/>
        </authorList>
    </citation>
    <scope>NUCLEOTIDE SEQUENCE</scope>
    <source>
        <strain evidence="1">NM04_E33</strain>
    </source>
</reference>
<dbReference type="Proteomes" id="UP000306319">
    <property type="component" value="Unassembled WGS sequence"/>
</dbReference>
<comment type="caution">
    <text evidence="1">The sequence shown here is derived from an EMBL/GenBank/DDBJ whole genome shotgun (WGS) entry which is preliminary data.</text>
</comment>
<evidence type="ECO:0000313" key="1">
    <source>
        <dbReference type="EMBL" id="TGY76001.1"/>
    </source>
</evidence>
<name>A0AC61RCD4_9BACT</name>